<evidence type="ECO:0000256" key="3">
    <source>
        <dbReference type="ARBA" id="ARBA00023163"/>
    </source>
</evidence>
<dbReference type="InterPro" id="IPR029016">
    <property type="entry name" value="GAF-like_dom_sf"/>
</dbReference>
<dbReference type="Gene3D" id="1.10.10.10">
    <property type="entry name" value="Winged helix-like DNA-binding domain superfamily/Winged helix DNA-binding domain"/>
    <property type="match status" value="1"/>
</dbReference>
<keyword evidence="1" id="KW-0805">Transcription regulation</keyword>
<comment type="caution">
    <text evidence="6">The sequence shown here is derived from an EMBL/GenBank/DDBJ whole genome shotgun (WGS) entry which is preliminary data.</text>
</comment>
<dbReference type="GO" id="GO:0003677">
    <property type="term" value="F:DNA binding"/>
    <property type="evidence" value="ECO:0007669"/>
    <property type="project" value="UniProtKB-KW"/>
</dbReference>
<dbReference type="OrthoDB" id="6057486at2"/>
<proteinExistence type="predicted"/>
<dbReference type="PANTHER" id="PTHR30136">
    <property type="entry name" value="HELIX-TURN-HELIX TRANSCRIPTIONAL REGULATOR, ICLR FAMILY"/>
    <property type="match status" value="1"/>
</dbReference>
<dbReference type="InterPro" id="IPR014757">
    <property type="entry name" value="Tscrpt_reg_IclR_C"/>
</dbReference>
<dbReference type="AlphaFoldDB" id="A0A2T6B296"/>
<evidence type="ECO:0000313" key="6">
    <source>
        <dbReference type="EMBL" id="PTX50152.1"/>
    </source>
</evidence>
<dbReference type="InterPro" id="IPR036388">
    <property type="entry name" value="WH-like_DNA-bd_sf"/>
</dbReference>
<feature type="domain" description="HTH iclR-type" evidence="4">
    <location>
        <begin position="12"/>
        <end position="74"/>
    </location>
</feature>
<dbReference type="InterPro" id="IPR050707">
    <property type="entry name" value="HTH_MetabolicPath_Reg"/>
</dbReference>
<accession>A0A2T6B296</accession>
<dbReference type="PANTHER" id="PTHR30136:SF24">
    <property type="entry name" value="HTH-TYPE TRANSCRIPTIONAL REPRESSOR ALLR"/>
    <property type="match status" value="1"/>
</dbReference>
<reference evidence="6 7" key="1">
    <citation type="submission" date="2018-04" db="EMBL/GenBank/DDBJ databases">
        <title>Genomic Encyclopedia of Archaeal and Bacterial Type Strains, Phase II (KMG-II): from individual species to whole genera.</title>
        <authorList>
            <person name="Goeker M."/>
        </authorList>
    </citation>
    <scope>NUCLEOTIDE SEQUENCE [LARGE SCALE GENOMIC DNA]</scope>
    <source>
        <strain evidence="6 7">DSM 29329</strain>
    </source>
</reference>
<dbReference type="Pfam" id="PF01614">
    <property type="entry name" value="IclR_C"/>
    <property type="match status" value="1"/>
</dbReference>
<dbReference type="SUPFAM" id="SSF55781">
    <property type="entry name" value="GAF domain-like"/>
    <property type="match status" value="1"/>
</dbReference>
<organism evidence="6 7">
    <name type="scientific">Allosediminivita pacifica</name>
    <dbReference type="NCBI Taxonomy" id="1267769"/>
    <lineage>
        <taxon>Bacteria</taxon>
        <taxon>Pseudomonadati</taxon>
        <taxon>Pseudomonadota</taxon>
        <taxon>Alphaproteobacteria</taxon>
        <taxon>Rhodobacterales</taxon>
        <taxon>Paracoccaceae</taxon>
        <taxon>Allosediminivita</taxon>
    </lineage>
</organism>
<evidence type="ECO:0000259" key="4">
    <source>
        <dbReference type="PROSITE" id="PS51077"/>
    </source>
</evidence>
<feature type="domain" description="IclR-ED" evidence="5">
    <location>
        <begin position="75"/>
        <end position="257"/>
    </location>
</feature>
<dbReference type="PROSITE" id="PS51078">
    <property type="entry name" value="ICLR_ED"/>
    <property type="match status" value="1"/>
</dbReference>
<gene>
    <name evidence="6" type="ORF">C8N44_10510</name>
</gene>
<dbReference type="PROSITE" id="PS51077">
    <property type="entry name" value="HTH_ICLR"/>
    <property type="match status" value="1"/>
</dbReference>
<dbReference type="GO" id="GO:0003700">
    <property type="term" value="F:DNA-binding transcription factor activity"/>
    <property type="evidence" value="ECO:0007669"/>
    <property type="project" value="TreeGrafter"/>
</dbReference>
<protein>
    <submittedName>
        <fullName evidence="6">IclR family transcriptional regulator</fullName>
    </submittedName>
</protein>
<dbReference type="GO" id="GO:0045892">
    <property type="term" value="P:negative regulation of DNA-templated transcription"/>
    <property type="evidence" value="ECO:0007669"/>
    <property type="project" value="TreeGrafter"/>
</dbReference>
<keyword evidence="2" id="KW-0238">DNA-binding</keyword>
<dbReference type="InterPro" id="IPR036390">
    <property type="entry name" value="WH_DNA-bd_sf"/>
</dbReference>
<name>A0A2T6B296_9RHOB</name>
<dbReference type="RefSeq" id="WP_107975079.1">
    <property type="nucleotide sequence ID" value="NZ_BMEZ01000005.1"/>
</dbReference>
<evidence type="ECO:0000256" key="2">
    <source>
        <dbReference type="ARBA" id="ARBA00023125"/>
    </source>
</evidence>
<dbReference type="InterPro" id="IPR005471">
    <property type="entry name" value="Tscrpt_reg_IclR_N"/>
</dbReference>
<dbReference type="Pfam" id="PF09339">
    <property type="entry name" value="HTH_IclR"/>
    <property type="match status" value="1"/>
</dbReference>
<dbReference type="Proteomes" id="UP000244069">
    <property type="component" value="Unassembled WGS sequence"/>
</dbReference>
<evidence type="ECO:0000256" key="1">
    <source>
        <dbReference type="ARBA" id="ARBA00023015"/>
    </source>
</evidence>
<sequence>MNTQSGAREGADGTVGKALQIMDIVADAGRPLRFSELQAASPLPKATLYRLVQTLTSQGMLVYDCDRQTYTPGLRLVQLAHAAWRQSSLAPIARPHIDALSAEVGETIHLAQLDRAQVLYVDKRNAVRPVEMYSQAGKVGPGYCTGVGKAMLAHLPETERQAAVRMQAFYPHTPNTITSVEALEAELETIRTEGVSFDREEHEPGIVCIAAPVLTPGGRVLGALSITTAGPAGLEGLARHRPALLRTAGEIAAAAETWQFPS</sequence>
<keyword evidence="7" id="KW-1185">Reference proteome</keyword>
<dbReference type="SMART" id="SM00346">
    <property type="entry name" value="HTH_ICLR"/>
    <property type="match status" value="1"/>
</dbReference>
<evidence type="ECO:0000313" key="7">
    <source>
        <dbReference type="Proteomes" id="UP000244069"/>
    </source>
</evidence>
<dbReference type="SUPFAM" id="SSF46785">
    <property type="entry name" value="Winged helix' DNA-binding domain"/>
    <property type="match status" value="1"/>
</dbReference>
<evidence type="ECO:0000259" key="5">
    <source>
        <dbReference type="PROSITE" id="PS51078"/>
    </source>
</evidence>
<dbReference type="EMBL" id="QBKN01000005">
    <property type="protein sequence ID" value="PTX50152.1"/>
    <property type="molecule type" value="Genomic_DNA"/>
</dbReference>
<keyword evidence="3" id="KW-0804">Transcription</keyword>
<dbReference type="Gene3D" id="3.30.450.40">
    <property type="match status" value="1"/>
</dbReference>